<feature type="domain" description="AprE-like beta-barrel" evidence="7">
    <location>
        <begin position="248"/>
        <end position="336"/>
    </location>
</feature>
<evidence type="ECO:0000313" key="9">
    <source>
        <dbReference type="Proteomes" id="UP000236413"/>
    </source>
</evidence>
<dbReference type="Gene3D" id="2.40.50.100">
    <property type="match status" value="1"/>
</dbReference>
<proteinExistence type="predicted"/>
<feature type="coiled-coil region" evidence="5">
    <location>
        <begin position="180"/>
        <end position="207"/>
    </location>
</feature>
<evidence type="ECO:0000259" key="7">
    <source>
        <dbReference type="Pfam" id="PF26002"/>
    </source>
</evidence>
<dbReference type="Pfam" id="PF26002">
    <property type="entry name" value="Beta-barrel_AprE"/>
    <property type="match status" value="1"/>
</dbReference>
<dbReference type="InterPro" id="IPR058982">
    <property type="entry name" value="Beta-barrel_AprE"/>
</dbReference>
<dbReference type="PANTHER" id="PTHR30386:SF26">
    <property type="entry name" value="TRANSPORT PROTEIN COMB"/>
    <property type="match status" value="1"/>
</dbReference>
<evidence type="ECO:0000256" key="3">
    <source>
        <dbReference type="ARBA" id="ARBA00022989"/>
    </source>
</evidence>
<dbReference type="Gene3D" id="1.10.287.470">
    <property type="entry name" value="Helix hairpin bin"/>
    <property type="match status" value="1"/>
</dbReference>
<dbReference type="InterPro" id="IPR050739">
    <property type="entry name" value="MFP"/>
</dbReference>
<dbReference type="RefSeq" id="WP_103234132.1">
    <property type="nucleotide sequence ID" value="NZ_PPEG02000002.1"/>
</dbReference>
<dbReference type="Proteomes" id="UP000236413">
    <property type="component" value="Unassembled WGS sequence"/>
</dbReference>
<evidence type="ECO:0000256" key="6">
    <source>
        <dbReference type="SAM" id="Phobius"/>
    </source>
</evidence>
<name>A0A316WSR5_9FLAO</name>
<dbReference type="Gene3D" id="2.40.30.170">
    <property type="match status" value="1"/>
</dbReference>
<comment type="subcellular location">
    <subcellularLocation>
        <location evidence="1">Membrane</location>
        <topology evidence="1">Single-pass membrane protein</topology>
    </subcellularLocation>
</comment>
<evidence type="ECO:0000313" key="8">
    <source>
        <dbReference type="EMBL" id="PWN64189.1"/>
    </source>
</evidence>
<organism evidence="8 9">
    <name type="scientific">Chryseobacterium viscerum</name>
    <dbReference type="NCBI Taxonomy" id="1037377"/>
    <lineage>
        <taxon>Bacteria</taxon>
        <taxon>Pseudomonadati</taxon>
        <taxon>Bacteroidota</taxon>
        <taxon>Flavobacteriia</taxon>
        <taxon>Flavobacteriales</taxon>
        <taxon>Weeksellaceae</taxon>
        <taxon>Chryseobacterium group</taxon>
        <taxon>Chryseobacterium</taxon>
    </lineage>
</organism>
<keyword evidence="5" id="KW-0175">Coiled coil</keyword>
<keyword evidence="3 6" id="KW-1133">Transmembrane helix</keyword>
<gene>
    <name evidence="8" type="ORF">C1634_006230</name>
</gene>
<accession>A0A316WSR5</accession>
<sequence length="360" mass="40714">MLKNIIYQGILLLIIVFLVSLPLIHIPISSSSKGLIRSMEENSQLSAVINGRIIKTQLIKNNQSIKKGDTLLVVTAEQLDTQKQLQDNQSMDYGAQLQDLIKLTQGQFSGLETGQYQKELSAMREKMGQVQTDLSLAEKDLERSTILYKKAVITKAEFEKSHYKHQGLVNQLAGIREAQTAQWQAQKREAERQLRSAASEIKRINQEQKNYIITAPISGRLVNFSGIQKGNFLVQGEKIGEISPDQSLVAECMVSPKDIGYISVGQKVKLQIDTYNYNQWGLLGAEVMEVDPNIKINQQTGEALFRVICTMDSNYLQLKNGYKAQIGKGLTLNARFHINNRTLWQLLFDKIDDWFNPKLL</sequence>
<dbReference type="AlphaFoldDB" id="A0A316WSR5"/>
<comment type="caution">
    <text evidence="8">The sequence shown here is derived from an EMBL/GenBank/DDBJ whole genome shotgun (WGS) entry which is preliminary data.</text>
</comment>
<feature type="transmembrane region" description="Helical" evidence="6">
    <location>
        <begin position="6"/>
        <end position="28"/>
    </location>
</feature>
<dbReference type="PANTHER" id="PTHR30386">
    <property type="entry name" value="MEMBRANE FUSION SUBUNIT OF EMRAB-TOLC MULTIDRUG EFFLUX PUMP"/>
    <property type="match status" value="1"/>
</dbReference>
<evidence type="ECO:0000256" key="1">
    <source>
        <dbReference type="ARBA" id="ARBA00004167"/>
    </source>
</evidence>
<dbReference type="EMBL" id="PPEG02000002">
    <property type="protein sequence ID" value="PWN64189.1"/>
    <property type="molecule type" value="Genomic_DNA"/>
</dbReference>
<keyword evidence="4 6" id="KW-0472">Membrane</keyword>
<evidence type="ECO:0000256" key="4">
    <source>
        <dbReference type="ARBA" id="ARBA00023136"/>
    </source>
</evidence>
<dbReference type="GO" id="GO:0016020">
    <property type="term" value="C:membrane"/>
    <property type="evidence" value="ECO:0007669"/>
    <property type="project" value="UniProtKB-SubCell"/>
</dbReference>
<evidence type="ECO:0000256" key="5">
    <source>
        <dbReference type="SAM" id="Coils"/>
    </source>
</evidence>
<evidence type="ECO:0000256" key="2">
    <source>
        <dbReference type="ARBA" id="ARBA00022692"/>
    </source>
</evidence>
<reference evidence="8 9" key="1">
    <citation type="submission" date="2018-04" db="EMBL/GenBank/DDBJ databases">
        <title>Chryseobacterium oncorhynchi 701B-08T from rainbow trout, and Chryseobacterium viscerum 687B-08T from diseased fish.</title>
        <authorList>
            <person name="Jeong J.-J."/>
            <person name="Lee Y.J."/>
            <person name="Pathiraja D."/>
            <person name="Park B."/>
            <person name="Choi I.-G."/>
            <person name="Kim K.D."/>
        </authorList>
    </citation>
    <scope>NUCLEOTIDE SEQUENCE [LARGE SCALE GENOMIC DNA]</scope>
    <source>
        <strain evidence="8 9">687B-08</strain>
    </source>
</reference>
<protein>
    <submittedName>
        <fullName evidence="8">Secretion protein HlyD</fullName>
    </submittedName>
</protein>
<keyword evidence="2 6" id="KW-0812">Transmembrane</keyword>